<evidence type="ECO:0000256" key="6">
    <source>
        <dbReference type="ARBA" id="ARBA00023242"/>
    </source>
</evidence>
<dbReference type="Proteomes" id="UP000663891">
    <property type="component" value="Unassembled WGS sequence"/>
</dbReference>
<dbReference type="GO" id="GO:0032039">
    <property type="term" value="C:integrator complex"/>
    <property type="evidence" value="ECO:0007669"/>
    <property type="project" value="TreeGrafter"/>
</dbReference>
<feature type="compositionally biased region" description="Basic and acidic residues" evidence="9">
    <location>
        <begin position="667"/>
        <end position="680"/>
    </location>
</feature>
<dbReference type="GO" id="GO:0005737">
    <property type="term" value="C:cytoplasm"/>
    <property type="evidence" value="ECO:0007669"/>
    <property type="project" value="UniProtKB-SubCell"/>
</dbReference>
<protein>
    <recommendedName>
        <fullName evidence="12">Cell cycle regulator Mat89Bb</fullName>
    </recommendedName>
</protein>
<name>A0A815B3S0_9BILA</name>
<evidence type="ECO:0000256" key="9">
    <source>
        <dbReference type="SAM" id="MobiDB-lite"/>
    </source>
</evidence>
<evidence type="ECO:0000256" key="5">
    <source>
        <dbReference type="ARBA" id="ARBA00022776"/>
    </source>
</evidence>
<dbReference type="GO" id="GO:0051301">
    <property type="term" value="P:cell division"/>
    <property type="evidence" value="ECO:0007669"/>
    <property type="project" value="UniProtKB-KW"/>
</dbReference>
<evidence type="ECO:0000256" key="2">
    <source>
        <dbReference type="ARBA" id="ARBA00004496"/>
    </source>
</evidence>
<comment type="similarity">
    <text evidence="8">Belongs to the Integrator subunit 13 family.</text>
</comment>
<evidence type="ECO:0000256" key="3">
    <source>
        <dbReference type="ARBA" id="ARBA00022490"/>
    </source>
</evidence>
<dbReference type="Pfam" id="PF10221">
    <property type="entry name" value="Mat89Bb"/>
    <property type="match status" value="1"/>
</dbReference>
<evidence type="ECO:0000313" key="11">
    <source>
        <dbReference type="Proteomes" id="UP000663891"/>
    </source>
</evidence>
<evidence type="ECO:0000313" key="10">
    <source>
        <dbReference type="EMBL" id="CAF1268349.1"/>
    </source>
</evidence>
<comment type="caution">
    <text evidence="10">The sequence shown here is derived from an EMBL/GenBank/DDBJ whole genome shotgun (WGS) entry which is preliminary data.</text>
</comment>
<reference evidence="10" key="1">
    <citation type="submission" date="2021-02" db="EMBL/GenBank/DDBJ databases">
        <authorList>
            <person name="Nowell W R."/>
        </authorList>
    </citation>
    <scope>NUCLEOTIDE SEQUENCE</scope>
</reference>
<gene>
    <name evidence="10" type="ORF">VCS650_LOCUS29272</name>
</gene>
<dbReference type="PANTHER" id="PTHR12955">
    <property type="entry name" value="SARCOMA ANTIGEN NY-SAR-95-RELATED"/>
    <property type="match status" value="1"/>
</dbReference>
<accession>A0A815B3S0</accession>
<proteinExistence type="inferred from homology"/>
<keyword evidence="5" id="KW-0498">Mitosis</keyword>
<comment type="subcellular location">
    <subcellularLocation>
        <location evidence="2">Cytoplasm</location>
    </subcellularLocation>
    <subcellularLocation>
        <location evidence="1">Nucleus</location>
    </subcellularLocation>
</comment>
<dbReference type="GO" id="GO:0051642">
    <property type="term" value="P:centrosome localization"/>
    <property type="evidence" value="ECO:0007669"/>
    <property type="project" value="TreeGrafter"/>
</dbReference>
<evidence type="ECO:0008006" key="12">
    <source>
        <dbReference type="Google" id="ProtNLM"/>
    </source>
</evidence>
<keyword evidence="6" id="KW-0539">Nucleus</keyword>
<evidence type="ECO:0000256" key="1">
    <source>
        <dbReference type="ARBA" id="ARBA00004123"/>
    </source>
</evidence>
<feature type="region of interest" description="Disordered" evidence="9">
    <location>
        <begin position="661"/>
        <end position="680"/>
    </location>
</feature>
<dbReference type="InterPro" id="IPR019355">
    <property type="entry name" value="Cell_cycle_regulator_Mat89Bb"/>
</dbReference>
<dbReference type="AlphaFoldDB" id="A0A815B3S0"/>
<keyword evidence="3" id="KW-0963">Cytoplasm</keyword>
<sequence length="751" mass="86291">MDHQRSKTVLILDHSSFFARPSGVTFNVNVQNNEQQQQQQQHDEANNENTLGMKSLWTCVVECVLEYCRILFDIFEDDALITLIVTGIDQRDQSSWWNRYKNLSQCMEFFAGIQPPNERSTVNDDDLLKHSLNEAITALCTRSKKQHIPSESDYTNSGHIILFSTFNTKRIETIEKDARTFHESHNHMALEVTDFVPLTKCDLTLVDIRSLDQSVPTTHPELHSVTSILHRTLYYAQAGQMLFTRMLQMLLKQHNLALTTVTGIPMKEDVASRSSLIYDVDIVHPAEVHDSLRERAPLKYWRQIKEDVETIVLKWSAFSYDPENYYDTYTAYRFSPLDVNSRESACLTNFLLSGKCVLLELGNLPNECTININEYGDENSLNTSDIDMSSSSTTTTAAAAAANNRLFSHMIISHNQELMIHALAFGSNNPMSKIGPCYIVNDEKDNISINDLEELMDEIDDDMLEKDLRVESFINIIRTTTLYPLDTMPSGKIPIEDCIDLFYTGKKCIIKFFLALRLLERHTRRCPVLINETILFNMPAPINQLTSLILREKLSDDDIGKCVLALKHIDKMEKNGDVLPVPNNFQYTTKIITAKAKKDEAYRFLWREIEYFVRGYKDTSDGHRHIYQNILERRKVDNESDTSVYPSNKIDFVFPTDETSSNGMTMIKRDKNSQDNNEKTNGRVWTEFSDIKQVIATNSLRDMWNRKQQEKRAPEFDGRAENPPPRTIPLYVNLNTKHPLTNTSAIPSTLP</sequence>
<evidence type="ECO:0000256" key="8">
    <source>
        <dbReference type="ARBA" id="ARBA00061603"/>
    </source>
</evidence>
<dbReference type="EMBL" id="CAJNON010000449">
    <property type="protein sequence ID" value="CAF1268349.1"/>
    <property type="molecule type" value="Genomic_DNA"/>
</dbReference>
<dbReference type="GO" id="GO:0007346">
    <property type="term" value="P:regulation of mitotic cell cycle"/>
    <property type="evidence" value="ECO:0007669"/>
    <property type="project" value="TreeGrafter"/>
</dbReference>
<evidence type="ECO:0000256" key="7">
    <source>
        <dbReference type="ARBA" id="ARBA00023306"/>
    </source>
</evidence>
<keyword evidence="7" id="KW-0131">Cell cycle</keyword>
<keyword evidence="4" id="KW-0132">Cell division</keyword>
<evidence type="ECO:0000256" key="4">
    <source>
        <dbReference type="ARBA" id="ARBA00022618"/>
    </source>
</evidence>
<dbReference type="OrthoDB" id="5844105at2759"/>
<dbReference type="PANTHER" id="PTHR12955:SF1">
    <property type="entry name" value="INTEGRATOR COMPLEX SUBUNIT 13"/>
    <property type="match status" value="1"/>
</dbReference>
<organism evidence="10 11">
    <name type="scientific">Adineta steineri</name>
    <dbReference type="NCBI Taxonomy" id="433720"/>
    <lineage>
        <taxon>Eukaryota</taxon>
        <taxon>Metazoa</taxon>
        <taxon>Spiralia</taxon>
        <taxon>Gnathifera</taxon>
        <taxon>Rotifera</taxon>
        <taxon>Eurotatoria</taxon>
        <taxon>Bdelloidea</taxon>
        <taxon>Adinetida</taxon>
        <taxon>Adinetidae</taxon>
        <taxon>Adineta</taxon>
    </lineage>
</organism>